<sequence>MLKDFINYANSKLGQGYAWGGNFEKVLDSKELQRLINNFGKQHYYFNGYSTEKWIGKYSGDCSDLILYALKKDGKIKPSEDYTAQGIYDKLCKPITKAELKVGDLCFTKGTNEIVHIGIYLGNNRVLHARSTFYGVVNTQLFTSFNVFGKLKCYENETELINPDVENAINILMEKTVNIITDKKKWIDKASKDKDVYWLIVKAASKFKKC</sequence>
<dbReference type="PANTHER" id="PTHR47053:SF1">
    <property type="entry name" value="MUREIN DD-ENDOPEPTIDASE MEPH-RELATED"/>
    <property type="match status" value="1"/>
</dbReference>
<dbReference type="PANTHER" id="PTHR47053">
    <property type="entry name" value="MUREIN DD-ENDOPEPTIDASE MEPH-RELATED"/>
    <property type="match status" value="1"/>
</dbReference>
<dbReference type="GO" id="GO:0006508">
    <property type="term" value="P:proteolysis"/>
    <property type="evidence" value="ECO:0007669"/>
    <property type="project" value="UniProtKB-KW"/>
</dbReference>
<evidence type="ECO:0000259" key="5">
    <source>
        <dbReference type="PROSITE" id="PS51935"/>
    </source>
</evidence>
<dbReference type="OrthoDB" id="9812962at2"/>
<dbReference type="RefSeq" id="WP_050753246.1">
    <property type="nucleotide sequence ID" value="NZ_JQKC01000018.1"/>
</dbReference>
<dbReference type="SUPFAM" id="SSF54001">
    <property type="entry name" value="Cysteine proteinases"/>
    <property type="match status" value="1"/>
</dbReference>
<comment type="similarity">
    <text evidence="1">Belongs to the peptidase C40 family.</text>
</comment>
<proteinExistence type="inferred from homology"/>
<dbReference type="AlphaFoldDB" id="A0A0L6JKM8"/>
<dbReference type="STRING" id="398512.Bccel_1572"/>
<keyword evidence="7" id="KW-1185">Reference proteome</keyword>
<evidence type="ECO:0000313" key="7">
    <source>
        <dbReference type="Proteomes" id="UP000036923"/>
    </source>
</evidence>
<dbReference type="Proteomes" id="UP000036923">
    <property type="component" value="Unassembled WGS sequence"/>
</dbReference>
<feature type="domain" description="NlpC/P60" evidence="5">
    <location>
        <begin position="1"/>
        <end position="166"/>
    </location>
</feature>
<evidence type="ECO:0000313" key="6">
    <source>
        <dbReference type="EMBL" id="KNY26310.1"/>
    </source>
</evidence>
<dbReference type="Gene3D" id="3.90.1720.10">
    <property type="entry name" value="endopeptidase domain like (from Nostoc punctiforme)"/>
    <property type="match status" value="1"/>
</dbReference>
<evidence type="ECO:0000256" key="4">
    <source>
        <dbReference type="ARBA" id="ARBA00022807"/>
    </source>
</evidence>
<name>A0A0L6JKM8_9FIRM</name>
<comment type="caution">
    <text evidence="6">The sequence shown here is derived from an EMBL/GenBank/DDBJ whole genome shotgun (WGS) entry which is preliminary data.</text>
</comment>
<dbReference type="GO" id="GO:0008234">
    <property type="term" value="F:cysteine-type peptidase activity"/>
    <property type="evidence" value="ECO:0007669"/>
    <property type="project" value="UniProtKB-KW"/>
</dbReference>
<dbReference type="Pfam" id="PF00877">
    <property type="entry name" value="NLPC_P60"/>
    <property type="match status" value="1"/>
</dbReference>
<evidence type="ECO:0000256" key="1">
    <source>
        <dbReference type="ARBA" id="ARBA00007074"/>
    </source>
</evidence>
<dbReference type="PROSITE" id="PS51935">
    <property type="entry name" value="NLPC_P60"/>
    <property type="match status" value="1"/>
</dbReference>
<keyword evidence="2" id="KW-0645">Protease</keyword>
<dbReference type="InterPro" id="IPR038765">
    <property type="entry name" value="Papain-like_cys_pep_sf"/>
</dbReference>
<organism evidence="6 7">
    <name type="scientific">Pseudobacteroides cellulosolvens ATCC 35603 = DSM 2933</name>
    <dbReference type="NCBI Taxonomy" id="398512"/>
    <lineage>
        <taxon>Bacteria</taxon>
        <taxon>Bacillati</taxon>
        <taxon>Bacillota</taxon>
        <taxon>Clostridia</taxon>
        <taxon>Eubacteriales</taxon>
        <taxon>Oscillospiraceae</taxon>
        <taxon>Pseudobacteroides</taxon>
    </lineage>
</organism>
<dbReference type="InterPro" id="IPR000064">
    <property type="entry name" value="NLP_P60_dom"/>
</dbReference>
<reference evidence="7" key="1">
    <citation type="submission" date="2015-07" db="EMBL/GenBank/DDBJ databases">
        <title>Near-Complete Genome Sequence of the Cellulolytic Bacterium Bacteroides (Pseudobacteroides) cellulosolvens ATCC 35603.</title>
        <authorList>
            <person name="Dassa B."/>
            <person name="Utturkar S.M."/>
            <person name="Klingeman D.M."/>
            <person name="Hurt R.A."/>
            <person name="Keller M."/>
            <person name="Xu J."/>
            <person name="Reddy Y.H.K."/>
            <person name="Borovok I."/>
            <person name="Grinberg I.R."/>
            <person name="Lamed R."/>
            <person name="Zhivin O."/>
            <person name="Bayer E.A."/>
            <person name="Brown S.D."/>
        </authorList>
    </citation>
    <scope>NUCLEOTIDE SEQUENCE [LARGE SCALE GENOMIC DNA]</scope>
    <source>
        <strain evidence="7">DSM 2933</strain>
    </source>
</reference>
<dbReference type="eggNOG" id="ENOG5032JJS">
    <property type="taxonomic scope" value="Bacteria"/>
</dbReference>
<keyword evidence="4" id="KW-0788">Thiol protease</keyword>
<dbReference type="EMBL" id="LGTC01000001">
    <property type="protein sequence ID" value="KNY26310.1"/>
    <property type="molecule type" value="Genomic_DNA"/>
</dbReference>
<gene>
    <name evidence="6" type="ORF">Bccel_1572</name>
</gene>
<evidence type="ECO:0000256" key="3">
    <source>
        <dbReference type="ARBA" id="ARBA00022801"/>
    </source>
</evidence>
<keyword evidence="3" id="KW-0378">Hydrolase</keyword>
<dbReference type="InterPro" id="IPR051202">
    <property type="entry name" value="Peptidase_C40"/>
</dbReference>
<protein>
    <submittedName>
        <fullName evidence="6">NLP/P60 protein</fullName>
    </submittedName>
</protein>
<evidence type="ECO:0000256" key="2">
    <source>
        <dbReference type="ARBA" id="ARBA00022670"/>
    </source>
</evidence>
<accession>A0A0L6JKM8</accession>